<gene>
    <name evidence="2" type="ORF">ENSA5_50250</name>
</gene>
<organism evidence="2 3">
    <name type="scientific">Enhygromyxa salina</name>
    <dbReference type="NCBI Taxonomy" id="215803"/>
    <lineage>
        <taxon>Bacteria</taxon>
        <taxon>Pseudomonadati</taxon>
        <taxon>Myxococcota</taxon>
        <taxon>Polyangia</taxon>
        <taxon>Nannocystales</taxon>
        <taxon>Nannocystaceae</taxon>
        <taxon>Enhygromyxa</taxon>
    </lineage>
</organism>
<dbReference type="AlphaFoldDB" id="A0A2S9XH81"/>
<feature type="region of interest" description="Disordered" evidence="1">
    <location>
        <begin position="209"/>
        <end position="243"/>
    </location>
</feature>
<comment type="caution">
    <text evidence="2">The sequence shown here is derived from an EMBL/GenBank/DDBJ whole genome shotgun (WGS) entry which is preliminary data.</text>
</comment>
<feature type="compositionally biased region" description="Basic and acidic residues" evidence="1">
    <location>
        <begin position="84"/>
        <end position="99"/>
    </location>
</feature>
<accession>A0A2S9XH81</accession>
<feature type="compositionally biased region" description="Gly residues" evidence="1">
    <location>
        <begin position="107"/>
        <end position="116"/>
    </location>
</feature>
<evidence type="ECO:0000313" key="3">
    <source>
        <dbReference type="Proteomes" id="UP000237968"/>
    </source>
</evidence>
<feature type="compositionally biased region" description="Basic and acidic residues" evidence="1">
    <location>
        <begin position="44"/>
        <end position="58"/>
    </location>
</feature>
<feature type="compositionally biased region" description="Basic and acidic residues" evidence="1">
    <location>
        <begin position="161"/>
        <end position="170"/>
    </location>
</feature>
<protein>
    <submittedName>
        <fullName evidence="2">Uncharacterized protein</fullName>
    </submittedName>
</protein>
<sequence>MPAERSRAAAPSCGLFVLPRPEPLPRTPNSLFAAVHAKVSTLDDAARPPVHDSLHRPSDSGPRSKPFAAPGPRGLSGCRRSHACLRDDQPRGSGEDASRRAASAAAGGEGGGGHAGSGRAAGRHGRSRRRWRAAEGQDRGDGEPGVRGAACGRRARRRRSTDRDRGRADGDGGEPGVCGWVFDREGRGDRARERAAVGLFAVHADGAGRADRTGVAGAAGARGRASGGRGGRGRGRRRRGRRE</sequence>
<evidence type="ECO:0000256" key="1">
    <source>
        <dbReference type="SAM" id="MobiDB-lite"/>
    </source>
</evidence>
<feature type="region of interest" description="Disordered" evidence="1">
    <location>
        <begin position="1"/>
        <end position="26"/>
    </location>
</feature>
<reference evidence="2 3" key="1">
    <citation type="submission" date="2018-03" db="EMBL/GenBank/DDBJ databases">
        <title>Draft Genome Sequences of the Obligatory Marine Myxobacteria Enhygromyxa salina SWB005.</title>
        <authorList>
            <person name="Poehlein A."/>
            <person name="Moghaddam J.A."/>
            <person name="Harms H."/>
            <person name="Alanjari M."/>
            <person name="Koenig G.M."/>
            <person name="Daniel R."/>
            <person name="Schaeberle T.F."/>
        </authorList>
    </citation>
    <scope>NUCLEOTIDE SEQUENCE [LARGE SCALE GENOMIC DNA]</scope>
    <source>
        <strain evidence="2 3">SWB005</strain>
    </source>
</reference>
<evidence type="ECO:0000313" key="2">
    <source>
        <dbReference type="EMBL" id="PRP92223.1"/>
    </source>
</evidence>
<dbReference type="Proteomes" id="UP000237968">
    <property type="component" value="Unassembled WGS sequence"/>
</dbReference>
<keyword evidence="3" id="KW-1185">Reference proteome</keyword>
<feature type="compositionally biased region" description="Basic and acidic residues" evidence="1">
    <location>
        <begin position="132"/>
        <end position="144"/>
    </location>
</feature>
<feature type="compositionally biased region" description="Basic residues" evidence="1">
    <location>
        <begin position="231"/>
        <end position="243"/>
    </location>
</feature>
<feature type="region of interest" description="Disordered" evidence="1">
    <location>
        <begin position="42"/>
        <end position="178"/>
    </location>
</feature>
<feature type="compositionally biased region" description="Low complexity" evidence="1">
    <location>
        <begin position="213"/>
        <end position="224"/>
    </location>
</feature>
<dbReference type="EMBL" id="PVNK01000218">
    <property type="protein sequence ID" value="PRP92223.1"/>
    <property type="molecule type" value="Genomic_DNA"/>
</dbReference>
<feature type="compositionally biased region" description="Basic residues" evidence="1">
    <location>
        <begin position="121"/>
        <end position="131"/>
    </location>
</feature>
<name>A0A2S9XH81_9BACT</name>
<proteinExistence type="predicted"/>